<gene>
    <name evidence="2" type="ORF">FCC1311_101052</name>
</gene>
<keyword evidence="1" id="KW-0472">Membrane</keyword>
<comment type="caution">
    <text evidence="2">The sequence shown here is derived from an EMBL/GenBank/DDBJ whole genome shotgun (WGS) entry which is preliminary data.</text>
</comment>
<evidence type="ECO:0000256" key="1">
    <source>
        <dbReference type="SAM" id="Phobius"/>
    </source>
</evidence>
<accession>A0A2R5GSP2</accession>
<keyword evidence="1" id="KW-1133">Transmembrane helix</keyword>
<dbReference type="InParanoid" id="A0A2R5GSP2"/>
<evidence type="ECO:0000313" key="2">
    <source>
        <dbReference type="EMBL" id="GBG33882.1"/>
    </source>
</evidence>
<evidence type="ECO:0000313" key="3">
    <source>
        <dbReference type="Proteomes" id="UP000241890"/>
    </source>
</evidence>
<dbReference type="AlphaFoldDB" id="A0A2R5GSP2"/>
<reference evidence="2 3" key="1">
    <citation type="submission" date="2017-12" db="EMBL/GenBank/DDBJ databases">
        <title>Sequencing, de novo assembly and annotation of complete genome of a new Thraustochytrid species, strain FCC1311.</title>
        <authorList>
            <person name="Sedici K."/>
            <person name="Godart F."/>
            <person name="Aiese Cigliano R."/>
            <person name="Sanseverino W."/>
            <person name="Barakat M."/>
            <person name="Ortet P."/>
            <person name="Marechal E."/>
            <person name="Cagnac O."/>
            <person name="Amato A."/>
        </authorList>
    </citation>
    <scope>NUCLEOTIDE SEQUENCE [LARGE SCALE GENOMIC DNA]</scope>
</reference>
<keyword evidence="3" id="KW-1185">Reference proteome</keyword>
<dbReference type="EMBL" id="BEYU01000172">
    <property type="protein sequence ID" value="GBG33882.1"/>
    <property type="molecule type" value="Genomic_DNA"/>
</dbReference>
<name>A0A2R5GSP2_9STRA</name>
<feature type="transmembrane region" description="Helical" evidence="1">
    <location>
        <begin position="12"/>
        <end position="35"/>
    </location>
</feature>
<keyword evidence="1" id="KW-0812">Transmembrane</keyword>
<proteinExistence type="predicted"/>
<protein>
    <submittedName>
        <fullName evidence="2">Uncharacterized protein</fullName>
    </submittedName>
</protein>
<sequence length="85" mass="9657">MEPVAEPEEQLAGMVVLIVVMGVVTAIGVCHGVYFRMNLSHEYLEMEEAAKFNADRRHADFELVGRDGERLAMDRRYSEESLEVI</sequence>
<dbReference type="Proteomes" id="UP000241890">
    <property type="component" value="Unassembled WGS sequence"/>
</dbReference>
<organism evidence="2 3">
    <name type="scientific">Hondaea fermentalgiana</name>
    <dbReference type="NCBI Taxonomy" id="2315210"/>
    <lineage>
        <taxon>Eukaryota</taxon>
        <taxon>Sar</taxon>
        <taxon>Stramenopiles</taxon>
        <taxon>Bigyra</taxon>
        <taxon>Labyrinthulomycetes</taxon>
        <taxon>Thraustochytrida</taxon>
        <taxon>Thraustochytriidae</taxon>
        <taxon>Hondaea</taxon>
    </lineage>
</organism>